<evidence type="ECO:0000313" key="2">
    <source>
        <dbReference type="EMBL" id="AEI36954.1"/>
    </source>
</evidence>
<dbReference type="PATRIC" id="fig|579138.3.peg.54"/>
<proteinExistence type="predicted"/>
<dbReference type="AlphaFoldDB" id="F8ET64"/>
<sequence>MGKMLILGSAASFAAHRLAKKRRQAIVTAIATTTLIPGLAAAGGFMLGAASARLADRLHLKEKRPISRLAARVIKAKNAVQ</sequence>
<gene>
    <name evidence="2" type="ordered locus">Zymop_0050</name>
</gene>
<reference evidence="2 3" key="1">
    <citation type="journal article" date="2011" name="J. Bacteriol.">
        <title>Genome sequence of the ethanol-producing Zymomonas mobilis subsp. pomaceae lectotype strain ATCC 29192.</title>
        <authorList>
            <person name="Kouvelis V.N."/>
            <person name="Davenport K.W."/>
            <person name="Brettin T.S."/>
            <person name="Bruce D."/>
            <person name="Detter C."/>
            <person name="Han C.S."/>
            <person name="Nolan M."/>
            <person name="Tapia R."/>
            <person name="Damoulaki A."/>
            <person name="Kyrpides N.C."/>
            <person name="Typas M.A."/>
            <person name="Pappas K.M."/>
        </authorList>
    </citation>
    <scope>NUCLEOTIDE SEQUENCE [LARGE SCALE GENOMIC DNA]</scope>
    <source>
        <strain evidence="3">ATCC 29192 / DSM 22645 / JCM 10191 / CCUG 17912 / NBRC 13757 / NCIMB 11200 / NRRL B-4491 / Barker I</strain>
    </source>
</reference>
<keyword evidence="1" id="KW-0812">Transmembrane</keyword>
<organism evidence="2 3">
    <name type="scientific">Zymomonas mobilis subsp. pomaceae (strain ATCC 29192 / DSM 22645 / JCM 10191 / CCUG 17912 / NBRC 13757 / NCIMB 11200 / NRRL B-4491 / Barker I)</name>
    <dbReference type="NCBI Taxonomy" id="579138"/>
    <lineage>
        <taxon>Bacteria</taxon>
        <taxon>Pseudomonadati</taxon>
        <taxon>Pseudomonadota</taxon>
        <taxon>Alphaproteobacteria</taxon>
        <taxon>Sphingomonadales</taxon>
        <taxon>Zymomonadaceae</taxon>
        <taxon>Zymomonas</taxon>
    </lineage>
</organism>
<dbReference type="KEGG" id="zmp:Zymop_0050"/>
<feature type="transmembrane region" description="Helical" evidence="1">
    <location>
        <begin position="35"/>
        <end position="55"/>
    </location>
</feature>
<name>F8ET64_ZYMMT</name>
<dbReference type="HOGENOM" id="CLU_2605311_0_0_5"/>
<dbReference type="RefSeq" id="WP_013933355.1">
    <property type="nucleotide sequence ID" value="NC_015709.1"/>
</dbReference>
<keyword evidence="1" id="KW-0472">Membrane</keyword>
<protein>
    <submittedName>
        <fullName evidence="2">Uncharacterized protein</fullName>
    </submittedName>
</protein>
<evidence type="ECO:0000313" key="3">
    <source>
        <dbReference type="Proteomes" id="UP000000491"/>
    </source>
</evidence>
<dbReference type="EMBL" id="CP002865">
    <property type="protein sequence ID" value="AEI36954.1"/>
    <property type="molecule type" value="Genomic_DNA"/>
</dbReference>
<evidence type="ECO:0000256" key="1">
    <source>
        <dbReference type="SAM" id="Phobius"/>
    </source>
</evidence>
<keyword evidence="1" id="KW-1133">Transmembrane helix</keyword>
<dbReference type="Proteomes" id="UP000000491">
    <property type="component" value="Chromosome"/>
</dbReference>
<accession>F8ET64</accession>